<dbReference type="AlphaFoldDB" id="A0A0T6B1U9"/>
<dbReference type="FunFam" id="2.30.29.30:FF:000047">
    <property type="entry name" value="vasodilator-stimulated phosphoprotein isoform X2"/>
    <property type="match status" value="1"/>
</dbReference>
<dbReference type="InterPro" id="IPR014885">
    <property type="entry name" value="VASP_tetra"/>
</dbReference>
<dbReference type="GO" id="GO:0005856">
    <property type="term" value="C:cytoskeleton"/>
    <property type="evidence" value="ECO:0007669"/>
    <property type="project" value="UniProtKB-SubCell"/>
</dbReference>
<evidence type="ECO:0000256" key="1">
    <source>
        <dbReference type="ARBA" id="ARBA00004245"/>
    </source>
</evidence>
<accession>A0A0T6B1U9</accession>
<dbReference type="Pfam" id="PF08776">
    <property type="entry name" value="VASP_tetra"/>
    <property type="match status" value="1"/>
</dbReference>
<dbReference type="GO" id="GO:0003779">
    <property type="term" value="F:actin binding"/>
    <property type="evidence" value="ECO:0007669"/>
    <property type="project" value="UniProtKB-KW"/>
</dbReference>
<keyword evidence="5" id="KW-0597">Phosphoprotein</keyword>
<dbReference type="OrthoDB" id="31170at2759"/>
<comment type="similarity">
    <text evidence="3">Belongs to the Ena/VASP family.</text>
</comment>
<gene>
    <name evidence="12" type="ORF">AMK59_5793</name>
</gene>
<evidence type="ECO:0000256" key="9">
    <source>
        <dbReference type="ARBA" id="ARBA00023273"/>
    </source>
</evidence>
<feature type="compositionally biased region" description="Polar residues" evidence="10">
    <location>
        <begin position="176"/>
        <end position="190"/>
    </location>
</feature>
<feature type="domain" description="WH1" evidence="11">
    <location>
        <begin position="1"/>
        <end position="110"/>
    </location>
</feature>
<feature type="compositionally biased region" description="Pro residues" evidence="10">
    <location>
        <begin position="227"/>
        <end position="275"/>
    </location>
</feature>
<comment type="caution">
    <text evidence="12">The sequence shown here is derived from an EMBL/GenBank/DDBJ whole genome shotgun (WGS) entry which is preliminary data.</text>
</comment>
<organism evidence="12 13">
    <name type="scientific">Oryctes borbonicus</name>
    <dbReference type="NCBI Taxonomy" id="1629725"/>
    <lineage>
        <taxon>Eukaryota</taxon>
        <taxon>Metazoa</taxon>
        <taxon>Ecdysozoa</taxon>
        <taxon>Arthropoda</taxon>
        <taxon>Hexapoda</taxon>
        <taxon>Insecta</taxon>
        <taxon>Pterygota</taxon>
        <taxon>Neoptera</taxon>
        <taxon>Endopterygota</taxon>
        <taxon>Coleoptera</taxon>
        <taxon>Polyphaga</taxon>
        <taxon>Scarabaeiformia</taxon>
        <taxon>Scarabaeidae</taxon>
        <taxon>Dynastinae</taxon>
        <taxon>Oryctes</taxon>
    </lineage>
</organism>
<dbReference type="InterPro" id="IPR038023">
    <property type="entry name" value="VASP_sf"/>
</dbReference>
<dbReference type="InterPro" id="IPR011993">
    <property type="entry name" value="PH-like_dom_sf"/>
</dbReference>
<dbReference type="EMBL" id="LJIG01016183">
    <property type="protein sequence ID" value="KRT81366.1"/>
    <property type="molecule type" value="Genomic_DNA"/>
</dbReference>
<dbReference type="GO" id="GO:0017124">
    <property type="term" value="F:SH3 domain binding"/>
    <property type="evidence" value="ECO:0007669"/>
    <property type="project" value="UniProtKB-KW"/>
</dbReference>
<dbReference type="Gene3D" id="2.30.29.30">
    <property type="entry name" value="Pleckstrin-homology domain (PH domain)/Phosphotyrosine-binding domain (PTB)"/>
    <property type="match status" value="1"/>
</dbReference>
<feature type="compositionally biased region" description="Low complexity" evidence="10">
    <location>
        <begin position="378"/>
        <end position="390"/>
    </location>
</feature>
<dbReference type="GO" id="GO:0030027">
    <property type="term" value="C:lamellipodium"/>
    <property type="evidence" value="ECO:0007669"/>
    <property type="project" value="UniProtKB-SubCell"/>
</dbReference>
<feature type="compositionally biased region" description="Low complexity" evidence="10">
    <location>
        <begin position="313"/>
        <end position="327"/>
    </location>
</feature>
<dbReference type="SUPFAM" id="SSF118370">
    <property type="entry name" value="Vasodilator-stimulated phosphoprotein, VASP, tetramerisation domain"/>
    <property type="match status" value="1"/>
</dbReference>
<dbReference type="InterPro" id="IPR000697">
    <property type="entry name" value="WH1/EVH1_dom"/>
</dbReference>
<dbReference type="Gene3D" id="1.20.5.1160">
    <property type="entry name" value="Vasodilator-stimulated phosphoprotein"/>
    <property type="match status" value="1"/>
</dbReference>
<protein>
    <recommendedName>
        <fullName evidence="11">WH1 domain-containing protein</fullName>
    </recommendedName>
</protein>
<feature type="region of interest" description="Disordered" evidence="10">
    <location>
        <begin position="176"/>
        <end position="396"/>
    </location>
</feature>
<keyword evidence="8" id="KW-0206">Cytoskeleton</keyword>
<evidence type="ECO:0000313" key="13">
    <source>
        <dbReference type="Proteomes" id="UP000051574"/>
    </source>
</evidence>
<evidence type="ECO:0000256" key="8">
    <source>
        <dbReference type="ARBA" id="ARBA00023212"/>
    </source>
</evidence>
<evidence type="ECO:0000256" key="4">
    <source>
        <dbReference type="ARBA" id="ARBA00022490"/>
    </source>
</evidence>
<reference evidence="12 13" key="1">
    <citation type="submission" date="2015-09" db="EMBL/GenBank/DDBJ databases">
        <title>Draft genome of the scarab beetle Oryctes borbonicus.</title>
        <authorList>
            <person name="Meyer J.M."/>
            <person name="Markov G.V."/>
            <person name="Baskaran P."/>
            <person name="Herrmann M."/>
            <person name="Sommer R.J."/>
            <person name="Roedelsperger C."/>
        </authorList>
    </citation>
    <scope>NUCLEOTIDE SEQUENCE [LARGE SCALE GENOMIC DNA]</scope>
    <source>
        <strain evidence="12">OB123</strain>
        <tissue evidence="12">Whole animal</tissue>
    </source>
</reference>
<evidence type="ECO:0000259" key="11">
    <source>
        <dbReference type="PROSITE" id="PS50229"/>
    </source>
</evidence>
<dbReference type="Proteomes" id="UP000051574">
    <property type="component" value="Unassembled WGS sequence"/>
</dbReference>
<keyword evidence="6" id="KW-0729">SH3-binding</keyword>
<dbReference type="GO" id="GO:0030054">
    <property type="term" value="C:cell junction"/>
    <property type="evidence" value="ECO:0007669"/>
    <property type="project" value="UniProtKB-ARBA"/>
</dbReference>
<feature type="region of interest" description="Disordered" evidence="10">
    <location>
        <begin position="131"/>
        <end position="150"/>
    </location>
</feature>
<keyword evidence="9" id="KW-0966">Cell projection</keyword>
<dbReference type="GO" id="GO:0005829">
    <property type="term" value="C:cytosol"/>
    <property type="evidence" value="ECO:0007669"/>
    <property type="project" value="UniProtKB-ARBA"/>
</dbReference>
<evidence type="ECO:0000256" key="5">
    <source>
        <dbReference type="ARBA" id="ARBA00022553"/>
    </source>
</evidence>
<keyword evidence="13" id="KW-1185">Reference proteome</keyword>
<evidence type="ECO:0000256" key="7">
    <source>
        <dbReference type="ARBA" id="ARBA00023203"/>
    </source>
</evidence>
<feature type="non-terminal residue" evidence="12">
    <location>
        <position position="1"/>
    </location>
</feature>
<comment type="subcellular location">
    <subcellularLocation>
        <location evidence="2">Cell projection</location>
        <location evidence="2">Lamellipodium</location>
    </subcellularLocation>
    <subcellularLocation>
        <location evidence="1">Cytoplasm</location>
        <location evidence="1">Cytoskeleton</location>
    </subcellularLocation>
</comment>
<dbReference type="PANTHER" id="PTHR11202">
    <property type="entry name" value="SPROUTY-RELATED, EVH1 DOMAIN-CONTAINING PROTEIN FAMILY MEMBER"/>
    <property type="match status" value="1"/>
</dbReference>
<evidence type="ECO:0000256" key="10">
    <source>
        <dbReference type="SAM" id="MobiDB-lite"/>
    </source>
</evidence>
<dbReference type="PROSITE" id="PS50229">
    <property type="entry name" value="WH1"/>
    <property type="match status" value="1"/>
</dbReference>
<dbReference type="SUPFAM" id="SSF50729">
    <property type="entry name" value="PH domain-like"/>
    <property type="match status" value="1"/>
</dbReference>
<sequence>SEQSIASARASVMIYDDGTKKWVPSGTSSGLSKVQIYQHTVQQTFRVVGRKLQNHEVVINCAILKGLKYNQATATFHQWRDNKHVYGLNFSSKEDADAFARAMFHSLDVLSNASRPSSGQYAVTGGVQQPQLIQQPPQPPHHQQPPQQLQYEEDMGYRTMTREDVAAIQERRISSTLISPQQTSPMNNSMVAPVSTPAPPINAPPVPSPVSPPSVSGGGHQRTTSAPPAPAPPPPPMMSTCPPAAPPAPPMIPPPILAPPPTVVAGPPPPPPPPMNISRSLSSDGGEVNSLAMQLQNARLKRSKNTPPPAENSGSSTSSGGSSNYGTLGRGGGGSMASMMDEMAKTLARRRAAVEKKTPDNLDEDDKKASWEKTNTLPSNSSKFSSSESPKSIRKRFGSASEETILKVNGLNEVSGLCLGPVEMESLKNEIVKEIKKELTKMKQDILEAIKSELNRR</sequence>
<keyword evidence="4" id="KW-0963">Cytoplasm</keyword>
<evidence type="ECO:0000256" key="6">
    <source>
        <dbReference type="ARBA" id="ARBA00023036"/>
    </source>
</evidence>
<dbReference type="Pfam" id="PF00568">
    <property type="entry name" value="WH1"/>
    <property type="match status" value="1"/>
</dbReference>
<evidence type="ECO:0000256" key="2">
    <source>
        <dbReference type="ARBA" id="ARBA00004510"/>
    </source>
</evidence>
<dbReference type="SMART" id="SM00461">
    <property type="entry name" value="WH1"/>
    <property type="match status" value="1"/>
</dbReference>
<evidence type="ECO:0000256" key="3">
    <source>
        <dbReference type="ARBA" id="ARBA00009785"/>
    </source>
</evidence>
<dbReference type="PANTHER" id="PTHR11202:SF22">
    <property type="entry name" value="PROTEIN ENABLED"/>
    <property type="match status" value="1"/>
</dbReference>
<keyword evidence="7" id="KW-0009">Actin-binding</keyword>
<feature type="compositionally biased region" description="Basic and acidic residues" evidence="10">
    <location>
        <begin position="352"/>
        <end position="371"/>
    </location>
</feature>
<evidence type="ECO:0000313" key="12">
    <source>
        <dbReference type="EMBL" id="KRT81366.1"/>
    </source>
</evidence>
<name>A0A0T6B1U9_9SCAR</name>
<feature type="compositionally biased region" description="Pro residues" evidence="10">
    <location>
        <begin position="196"/>
        <end position="212"/>
    </location>
</feature>
<dbReference type="CDD" id="cd01207">
    <property type="entry name" value="EVH1_Ena_VASP-like"/>
    <property type="match status" value="1"/>
</dbReference>
<proteinExistence type="inferred from homology"/>